<keyword evidence="3" id="KW-0238">DNA-binding</keyword>
<feature type="transmembrane region" description="Helical" evidence="5">
    <location>
        <begin position="202"/>
        <end position="221"/>
    </location>
</feature>
<dbReference type="HOGENOM" id="CLU_080961_0_0_9"/>
<evidence type="ECO:0000313" key="8">
    <source>
        <dbReference type="Proteomes" id="UP000003675"/>
    </source>
</evidence>
<dbReference type="PANTHER" id="PTHR30204:SF69">
    <property type="entry name" value="MERR-FAMILY TRANSCRIPTIONAL REGULATOR"/>
    <property type="match status" value="1"/>
</dbReference>
<accession>C8P507</accession>
<dbReference type="SMART" id="SM00422">
    <property type="entry name" value="HTH_MERR"/>
    <property type="match status" value="1"/>
</dbReference>
<dbReference type="InterPro" id="IPR047057">
    <property type="entry name" value="MerR_fam"/>
</dbReference>
<evidence type="ECO:0000256" key="2">
    <source>
        <dbReference type="ARBA" id="ARBA00023015"/>
    </source>
</evidence>
<keyword evidence="1" id="KW-0678">Repressor</keyword>
<dbReference type="AlphaFoldDB" id="C8P507"/>
<dbReference type="InterPro" id="IPR009061">
    <property type="entry name" value="DNA-bd_dom_put_sf"/>
</dbReference>
<dbReference type="Pfam" id="PF13411">
    <property type="entry name" value="MerR_1"/>
    <property type="match status" value="1"/>
</dbReference>
<dbReference type="InterPro" id="IPR000551">
    <property type="entry name" value="MerR-type_HTH_dom"/>
</dbReference>
<sequence length="299" mass="34571">MRSKAICLRTITGPCRANDRPRLALQSLTVGCVTALFLLADLTATLRHPVKFGYHFDKEDFLMIYTSGQLAKRCRVSVRTVQYYDQQGLLHATRTSTNQRQYQEADLARLQQILAYQQLGFALKDIRQLLNNENDSAPLRTLINQQREKAASDRQRAQAQIDSLNFLEAQLADSQVTATSLKKSILYGQRQPGKLRQLRRTLLIWVILIEFLLWGLAALIWRGASTWWALLGILLTVLITIPMFSNYYHHVSYLCPHCQAEFTPAFRRWLWAAHTPNTRKLTCPHCQQKSYCIEEYRSR</sequence>
<keyword evidence="5" id="KW-1133">Transmembrane helix</keyword>
<keyword evidence="2" id="KW-0805">Transcription regulation</keyword>
<proteinExistence type="predicted"/>
<name>C8P507_9LACO</name>
<evidence type="ECO:0000256" key="5">
    <source>
        <dbReference type="SAM" id="Phobius"/>
    </source>
</evidence>
<comment type="caution">
    <text evidence="7">The sequence shown here is derived from an EMBL/GenBank/DDBJ whole genome shotgun (WGS) entry which is preliminary data.</text>
</comment>
<evidence type="ECO:0000313" key="7">
    <source>
        <dbReference type="EMBL" id="EEW54413.1"/>
    </source>
</evidence>
<evidence type="ECO:0000256" key="4">
    <source>
        <dbReference type="ARBA" id="ARBA00023163"/>
    </source>
</evidence>
<dbReference type="EMBL" id="ACLL01000012">
    <property type="protein sequence ID" value="EEW54413.1"/>
    <property type="molecule type" value="Genomic_DNA"/>
</dbReference>
<evidence type="ECO:0000256" key="3">
    <source>
        <dbReference type="ARBA" id="ARBA00023125"/>
    </source>
</evidence>
<dbReference type="GO" id="GO:0003677">
    <property type="term" value="F:DNA binding"/>
    <property type="evidence" value="ECO:0007669"/>
    <property type="project" value="UniProtKB-KW"/>
</dbReference>
<evidence type="ECO:0000256" key="1">
    <source>
        <dbReference type="ARBA" id="ARBA00022491"/>
    </source>
</evidence>
<gene>
    <name evidence="7" type="ORF">HMPREF0494_0401</name>
</gene>
<keyword evidence="4" id="KW-0804">Transcription</keyword>
<protein>
    <submittedName>
        <fullName evidence="7">Transcriptional regulator, MerR family</fullName>
    </submittedName>
</protein>
<feature type="transmembrane region" description="Helical" evidence="5">
    <location>
        <begin position="227"/>
        <end position="244"/>
    </location>
</feature>
<keyword evidence="5" id="KW-0472">Membrane</keyword>
<feature type="domain" description="HTH merR-type" evidence="6">
    <location>
        <begin position="64"/>
        <end position="132"/>
    </location>
</feature>
<dbReference type="STRING" id="525309.HMPREF0494_0401"/>
<keyword evidence="5" id="KW-0812">Transmembrane</keyword>
<dbReference type="PANTHER" id="PTHR30204">
    <property type="entry name" value="REDOX-CYCLING DRUG-SENSING TRANSCRIPTIONAL ACTIVATOR SOXR"/>
    <property type="match status" value="1"/>
</dbReference>
<dbReference type="Gene3D" id="1.10.1660.10">
    <property type="match status" value="1"/>
</dbReference>
<dbReference type="PROSITE" id="PS50937">
    <property type="entry name" value="HTH_MERR_2"/>
    <property type="match status" value="1"/>
</dbReference>
<dbReference type="PRINTS" id="PR00040">
    <property type="entry name" value="HTHMERR"/>
</dbReference>
<dbReference type="CDD" id="cd01106">
    <property type="entry name" value="HTH_TipAL-Mta"/>
    <property type="match status" value="1"/>
</dbReference>
<dbReference type="eggNOG" id="COG0789">
    <property type="taxonomic scope" value="Bacteria"/>
</dbReference>
<dbReference type="SUPFAM" id="SSF46955">
    <property type="entry name" value="Putative DNA-binding domain"/>
    <property type="match status" value="1"/>
</dbReference>
<evidence type="ECO:0000259" key="6">
    <source>
        <dbReference type="PROSITE" id="PS50937"/>
    </source>
</evidence>
<dbReference type="Proteomes" id="UP000003675">
    <property type="component" value="Unassembled WGS sequence"/>
</dbReference>
<organism evidence="7 8">
    <name type="scientific">Limosilactobacillus antri DSM 16041</name>
    <dbReference type="NCBI Taxonomy" id="525309"/>
    <lineage>
        <taxon>Bacteria</taxon>
        <taxon>Bacillati</taxon>
        <taxon>Bacillota</taxon>
        <taxon>Bacilli</taxon>
        <taxon>Lactobacillales</taxon>
        <taxon>Lactobacillaceae</taxon>
        <taxon>Limosilactobacillus</taxon>
    </lineage>
</organism>
<dbReference type="GO" id="GO:0003700">
    <property type="term" value="F:DNA-binding transcription factor activity"/>
    <property type="evidence" value="ECO:0007669"/>
    <property type="project" value="InterPro"/>
</dbReference>
<reference evidence="7 8" key="1">
    <citation type="submission" date="2009-09" db="EMBL/GenBank/DDBJ databases">
        <authorList>
            <person name="Qin X."/>
            <person name="Bachman B."/>
            <person name="Battles P."/>
            <person name="Bell A."/>
            <person name="Bess C."/>
            <person name="Bickham C."/>
            <person name="Chaboub L."/>
            <person name="Chen D."/>
            <person name="Coyle M."/>
            <person name="Deiros D.R."/>
            <person name="Dinh H."/>
            <person name="Forbes L."/>
            <person name="Fowler G."/>
            <person name="Francisco L."/>
            <person name="Fu Q."/>
            <person name="Gubbala S."/>
            <person name="Hale W."/>
            <person name="Han Y."/>
            <person name="Hemphill L."/>
            <person name="Highlander S.K."/>
            <person name="Hirani K."/>
            <person name="Hogues M."/>
            <person name="Jackson L."/>
            <person name="Jakkamsetti A."/>
            <person name="Javaid M."/>
            <person name="Jiang H."/>
            <person name="Korchina V."/>
            <person name="Kovar C."/>
            <person name="Lara F."/>
            <person name="Lee S."/>
            <person name="Mata R."/>
            <person name="Mathew T."/>
            <person name="Moen C."/>
            <person name="Morales K."/>
            <person name="Munidasa M."/>
            <person name="Nazareth L."/>
            <person name="Ngo R."/>
            <person name="Nguyen L."/>
            <person name="Okwuonu G."/>
            <person name="Ongeri F."/>
            <person name="Patil S."/>
            <person name="Petrosino J."/>
            <person name="Pham C."/>
            <person name="Pham P."/>
            <person name="Pu L.-L."/>
            <person name="Puazo M."/>
            <person name="Raj R."/>
            <person name="Reid J."/>
            <person name="Rouhana J."/>
            <person name="Saada N."/>
            <person name="Shang Y."/>
            <person name="Simmons D."/>
            <person name="Thornton R."/>
            <person name="Warren J."/>
            <person name="Weissenberger G."/>
            <person name="Zhang J."/>
            <person name="Zhang L."/>
            <person name="Zhou C."/>
            <person name="Zhu D."/>
            <person name="Muzny D."/>
            <person name="Worley K."/>
            <person name="Gibbs R."/>
        </authorList>
    </citation>
    <scope>NUCLEOTIDE SEQUENCE [LARGE SCALE GENOMIC DNA]</scope>
    <source>
        <strain evidence="7 8">DSM 16041</strain>
    </source>
</reference>